<evidence type="ECO:0000256" key="1">
    <source>
        <dbReference type="ARBA" id="ARBA00004123"/>
    </source>
</evidence>
<comment type="subcellular location">
    <subcellularLocation>
        <location evidence="1">Nucleus</location>
    </subcellularLocation>
</comment>
<evidence type="ECO:0000256" key="8">
    <source>
        <dbReference type="ARBA" id="ARBA00023242"/>
    </source>
</evidence>
<name>A0A9Q1QVH5_9SOLA</name>
<dbReference type="InterPro" id="IPR044817">
    <property type="entry name" value="SBP-like"/>
</dbReference>
<dbReference type="Proteomes" id="UP001152561">
    <property type="component" value="Unassembled WGS sequence"/>
</dbReference>
<keyword evidence="6" id="KW-0238">DNA-binding</keyword>
<keyword evidence="13" id="KW-1185">Reference proteome</keyword>
<comment type="caution">
    <text evidence="12">The sequence shown here is derived from an EMBL/GenBank/DDBJ whole genome shotgun (WGS) entry which is preliminary data.</text>
</comment>
<keyword evidence="4" id="KW-0862">Zinc</keyword>
<dbReference type="GO" id="GO:0008270">
    <property type="term" value="F:zinc ion binding"/>
    <property type="evidence" value="ECO:0007669"/>
    <property type="project" value="UniProtKB-KW"/>
</dbReference>
<dbReference type="Pfam" id="PF03110">
    <property type="entry name" value="SBP"/>
    <property type="match status" value="1"/>
</dbReference>
<keyword evidence="2" id="KW-0479">Metal-binding</keyword>
<dbReference type="EMBL" id="JAJAGQ010000022">
    <property type="protein sequence ID" value="KAJ8529164.1"/>
    <property type="molecule type" value="Genomic_DNA"/>
</dbReference>
<feature type="domain" description="SBP-type" evidence="11">
    <location>
        <begin position="130"/>
        <end position="207"/>
    </location>
</feature>
<keyword evidence="3 10" id="KW-0863">Zinc-finger</keyword>
<evidence type="ECO:0000313" key="13">
    <source>
        <dbReference type="Proteomes" id="UP001152561"/>
    </source>
</evidence>
<evidence type="ECO:0000256" key="9">
    <source>
        <dbReference type="ARBA" id="ARBA00056472"/>
    </source>
</evidence>
<evidence type="ECO:0000256" key="3">
    <source>
        <dbReference type="ARBA" id="ARBA00022771"/>
    </source>
</evidence>
<evidence type="ECO:0000256" key="2">
    <source>
        <dbReference type="ARBA" id="ARBA00022723"/>
    </source>
</evidence>
<dbReference type="Gene3D" id="4.10.1100.10">
    <property type="entry name" value="Transcription factor, SBP-box domain"/>
    <property type="match status" value="1"/>
</dbReference>
<dbReference type="AlphaFoldDB" id="A0A9Q1QVH5"/>
<dbReference type="InterPro" id="IPR004333">
    <property type="entry name" value="SBP_dom"/>
</dbReference>
<evidence type="ECO:0000313" key="12">
    <source>
        <dbReference type="EMBL" id="KAJ8529164.1"/>
    </source>
</evidence>
<dbReference type="OrthoDB" id="514967at2759"/>
<dbReference type="InterPro" id="IPR036893">
    <property type="entry name" value="SBP_sf"/>
</dbReference>
<evidence type="ECO:0000256" key="4">
    <source>
        <dbReference type="ARBA" id="ARBA00022833"/>
    </source>
</evidence>
<dbReference type="GO" id="GO:0003677">
    <property type="term" value="F:DNA binding"/>
    <property type="evidence" value="ECO:0007669"/>
    <property type="project" value="UniProtKB-KW"/>
</dbReference>
<keyword evidence="7" id="KW-0804">Transcription</keyword>
<evidence type="ECO:0000256" key="6">
    <source>
        <dbReference type="ARBA" id="ARBA00023125"/>
    </source>
</evidence>
<evidence type="ECO:0000256" key="5">
    <source>
        <dbReference type="ARBA" id="ARBA00023015"/>
    </source>
</evidence>
<comment type="function">
    <text evidence="9">Probable transcriptional factor. Binds to the promoter of the SQUAMOSA gene.</text>
</comment>
<evidence type="ECO:0000259" key="11">
    <source>
        <dbReference type="PROSITE" id="PS51141"/>
    </source>
</evidence>
<sequence>MFCISQEINVDTELQESGIADILKSCTASNQLSGGLGAETTDASRKILLSNSVINLDQILGGVEREARCNHMANRSNDPISSPIGLKLDQSIDNGEVKSYSSLMENSDFSSVEPLLLGKRPRTTNLYSQVPLCQVYGCNKDLSSSKGYHKRHRVCDEHSKTAKVIVNGVEQRFCQQCSRFHLLEEFDEGRRSCRKRLAGHNERRRKPQVDTHWGKLNNITLFKPF</sequence>
<dbReference type="FunFam" id="4.10.1100.10:FF:000001">
    <property type="entry name" value="Squamosa promoter-binding-like protein 14"/>
    <property type="match status" value="1"/>
</dbReference>
<evidence type="ECO:0000256" key="7">
    <source>
        <dbReference type="ARBA" id="ARBA00023163"/>
    </source>
</evidence>
<dbReference type="GO" id="GO:0005634">
    <property type="term" value="C:nucleus"/>
    <property type="evidence" value="ECO:0007669"/>
    <property type="project" value="UniProtKB-SubCell"/>
</dbReference>
<dbReference type="PANTHER" id="PTHR31251">
    <property type="entry name" value="SQUAMOSA PROMOTER-BINDING-LIKE PROTEIN 4"/>
    <property type="match status" value="1"/>
</dbReference>
<evidence type="ECO:0000256" key="10">
    <source>
        <dbReference type="PROSITE-ProRule" id="PRU00470"/>
    </source>
</evidence>
<protein>
    <recommendedName>
        <fullName evidence="11">SBP-type domain-containing protein</fullName>
    </recommendedName>
</protein>
<keyword evidence="5" id="KW-0805">Transcription regulation</keyword>
<dbReference type="PANTHER" id="PTHR31251:SF214">
    <property type="entry name" value="SQUAMOSA PROMOTER BINDING PROTEIN NTABSPL6-7"/>
    <property type="match status" value="1"/>
</dbReference>
<organism evidence="12 13">
    <name type="scientific">Anisodus acutangulus</name>
    <dbReference type="NCBI Taxonomy" id="402998"/>
    <lineage>
        <taxon>Eukaryota</taxon>
        <taxon>Viridiplantae</taxon>
        <taxon>Streptophyta</taxon>
        <taxon>Embryophyta</taxon>
        <taxon>Tracheophyta</taxon>
        <taxon>Spermatophyta</taxon>
        <taxon>Magnoliopsida</taxon>
        <taxon>eudicotyledons</taxon>
        <taxon>Gunneridae</taxon>
        <taxon>Pentapetalae</taxon>
        <taxon>asterids</taxon>
        <taxon>lamiids</taxon>
        <taxon>Solanales</taxon>
        <taxon>Solanaceae</taxon>
        <taxon>Solanoideae</taxon>
        <taxon>Hyoscyameae</taxon>
        <taxon>Anisodus</taxon>
    </lineage>
</organism>
<gene>
    <name evidence="12" type="ORF">K7X08_035999</name>
</gene>
<accession>A0A9Q1QVH5</accession>
<reference evidence="13" key="1">
    <citation type="journal article" date="2023" name="Proc. Natl. Acad. Sci. U.S.A.">
        <title>Genomic and structural basis for evolution of tropane alkaloid biosynthesis.</title>
        <authorList>
            <person name="Wanga Y.-J."/>
            <person name="Taina T."/>
            <person name="Yua J.-Y."/>
            <person name="Lia J."/>
            <person name="Xua B."/>
            <person name="Chenc J."/>
            <person name="D'Auriad J.C."/>
            <person name="Huanga J.-P."/>
            <person name="Huanga S.-X."/>
        </authorList>
    </citation>
    <scope>NUCLEOTIDE SEQUENCE [LARGE SCALE GENOMIC DNA]</scope>
    <source>
        <strain evidence="13">cv. KIB-2019</strain>
    </source>
</reference>
<dbReference type="SUPFAM" id="SSF103612">
    <property type="entry name" value="SBT domain"/>
    <property type="match status" value="1"/>
</dbReference>
<keyword evidence="8" id="KW-0539">Nucleus</keyword>
<proteinExistence type="predicted"/>
<dbReference type="PROSITE" id="PS51141">
    <property type="entry name" value="ZF_SBP"/>
    <property type="match status" value="1"/>
</dbReference>